<feature type="compositionally biased region" description="Polar residues" evidence="1">
    <location>
        <begin position="189"/>
        <end position="202"/>
    </location>
</feature>
<accession>A0A3P7LC40</accession>
<gene>
    <name evidence="2" type="ORF">DILT_LOCUS6791</name>
</gene>
<feature type="region of interest" description="Disordered" evidence="1">
    <location>
        <begin position="82"/>
        <end position="122"/>
    </location>
</feature>
<sequence>MTVSVSAHNLCLTSNETPPTPTSITSKLSIGSSTAGVEQNGGGGGSRWRFRELFHGAFLSTSPKSHEPVFSPPAREEFRVGESETQRESLFFPNVSNAEDDGGNSGGEDTPPGKKTSHRYSELSTCVESLKPIFEVEGSLDSLNSPTPPTHSPTENWLPPRIPVPGRGPGGRKAILSEGSEESIDEAHSLSSNETPGSPNTNSEHDGNSDLCPEQLMLRGTVNSLEGQAVLRFYECVSVHEIDSDFPRAAERTWMTLTPLDKVSAPTRHICFILKRLLCRRRLEDFI</sequence>
<evidence type="ECO:0000256" key="1">
    <source>
        <dbReference type="SAM" id="MobiDB-lite"/>
    </source>
</evidence>
<evidence type="ECO:0000313" key="3">
    <source>
        <dbReference type="Proteomes" id="UP000281553"/>
    </source>
</evidence>
<dbReference type="EMBL" id="UYRU01050353">
    <property type="protein sequence ID" value="VDN10960.1"/>
    <property type="molecule type" value="Genomic_DNA"/>
</dbReference>
<feature type="region of interest" description="Disordered" evidence="1">
    <location>
        <begin position="1"/>
        <end position="25"/>
    </location>
</feature>
<evidence type="ECO:0000313" key="2">
    <source>
        <dbReference type="EMBL" id="VDN10960.1"/>
    </source>
</evidence>
<dbReference type="AlphaFoldDB" id="A0A3P7LC40"/>
<protein>
    <submittedName>
        <fullName evidence="2">Uncharacterized protein</fullName>
    </submittedName>
</protein>
<dbReference type="OrthoDB" id="5563016at2759"/>
<reference evidence="2 3" key="1">
    <citation type="submission" date="2018-11" db="EMBL/GenBank/DDBJ databases">
        <authorList>
            <consortium name="Pathogen Informatics"/>
        </authorList>
    </citation>
    <scope>NUCLEOTIDE SEQUENCE [LARGE SCALE GENOMIC DNA]</scope>
</reference>
<dbReference type="Proteomes" id="UP000281553">
    <property type="component" value="Unassembled WGS sequence"/>
</dbReference>
<proteinExistence type="predicted"/>
<keyword evidence="3" id="KW-1185">Reference proteome</keyword>
<feature type="region of interest" description="Disordered" evidence="1">
    <location>
        <begin position="139"/>
        <end position="212"/>
    </location>
</feature>
<organism evidence="2 3">
    <name type="scientific">Dibothriocephalus latus</name>
    <name type="common">Fish tapeworm</name>
    <name type="synonym">Diphyllobothrium latum</name>
    <dbReference type="NCBI Taxonomy" id="60516"/>
    <lineage>
        <taxon>Eukaryota</taxon>
        <taxon>Metazoa</taxon>
        <taxon>Spiralia</taxon>
        <taxon>Lophotrochozoa</taxon>
        <taxon>Platyhelminthes</taxon>
        <taxon>Cestoda</taxon>
        <taxon>Eucestoda</taxon>
        <taxon>Diphyllobothriidea</taxon>
        <taxon>Diphyllobothriidae</taxon>
        <taxon>Dibothriocephalus</taxon>
    </lineage>
</organism>
<name>A0A3P7LC40_DIBLA</name>